<gene>
    <name evidence="9" type="ORF">ACFS2C_16465</name>
</gene>
<name>A0ABW5WBU0_9PSEU</name>
<feature type="transmembrane region" description="Helical" evidence="7">
    <location>
        <begin position="536"/>
        <end position="554"/>
    </location>
</feature>
<dbReference type="Gene3D" id="1.20.1640.10">
    <property type="entry name" value="Multidrug efflux transporter AcrB transmembrane domain"/>
    <property type="match status" value="2"/>
</dbReference>
<feature type="transmembrane region" description="Helical" evidence="7">
    <location>
        <begin position="174"/>
        <end position="193"/>
    </location>
</feature>
<feature type="transmembrane region" description="Helical" evidence="7">
    <location>
        <begin position="618"/>
        <end position="637"/>
    </location>
</feature>
<evidence type="ECO:0000256" key="6">
    <source>
        <dbReference type="ARBA" id="ARBA00023136"/>
    </source>
</evidence>
<comment type="subcellular location">
    <subcellularLocation>
        <location evidence="1">Cell membrane</location>
        <topology evidence="1">Multi-pass membrane protein</topology>
    </subcellularLocation>
</comment>
<dbReference type="SUPFAM" id="SSF82866">
    <property type="entry name" value="Multidrug efflux transporter AcrB transmembrane domain"/>
    <property type="match status" value="2"/>
</dbReference>
<dbReference type="PANTHER" id="PTHR33406:SF11">
    <property type="entry name" value="MEMBRANE PROTEIN SCO6666-RELATED"/>
    <property type="match status" value="1"/>
</dbReference>
<sequence length="708" mass="73298">MFARIGRFSADHARGVLAVTLVLLVGAGALGFTAFGKLQSEGFADPAAESSQAADLIDSRYGGSADLVFLVTAPEGTVDDAAARAAGAELTGRLAADSDLGAVTSYFQTGAPVLRSTDHRHALAVAQLADDTADSAAVEEIAERYERDTGPVDVTLGGGAAVGQNINDQVSSDLLLAESIAIPVILVLLVLVFGSLVAALLPLAIGGIAILGTFAELSILGSVTDVSVFAINLTTGLGLGLAIDYALLIVSRFREELAGGANSRDAVVRTVATAGRTITFGAVTVAIALSALLLFPQYFLRSFAYAGIGVVLIAMLAALFVLPALLRVLGTRVNAGRLPWRTGAPSTVSSFWGRVAAAATRRPWLVAGPAVLVLVIAASPLLRVEFGTPDDRVLPTTASSRVVGDTLREQFPADDSGAIEIVTTGPVSPADAAAYTDRIAGVPGVADVHPAAQGQRYTVVTDDDPRSDAAREAVDQIRALPGPGTTALVGGETAVLLDSTNAIGDRLPLALGLIALTTFVLLFLFTGSVLQPVRALLFNGLGLSATLGLMVLVFQTGVLSDVLGFTPLPLDTSMLVLLFCIAFGLSMDYEVFVLSRIREAGDHGLGTRDAVIAGLSRTGRIVSMAAVLLAVSFFAFVTSGVSFIQMFGLGSGLAILIDATLIRGLIVPATMRLLGDRAWWAPAPLRRFHTRFGVTETPAPAPREHATL</sequence>
<feature type="domain" description="SSD" evidence="8">
    <location>
        <begin position="209"/>
        <end position="328"/>
    </location>
</feature>
<keyword evidence="4 7" id="KW-0812">Transmembrane</keyword>
<feature type="transmembrane region" description="Helical" evidence="7">
    <location>
        <begin position="226"/>
        <end position="248"/>
    </location>
</feature>
<keyword evidence="6 7" id="KW-0472">Membrane</keyword>
<dbReference type="InterPro" id="IPR004869">
    <property type="entry name" value="MMPL_dom"/>
</dbReference>
<dbReference type="RefSeq" id="WP_377390933.1">
    <property type="nucleotide sequence ID" value="NZ_JBHSAN010000024.1"/>
</dbReference>
<dbReference type="InterPro" id="IPR050545">
    <property type="entry name" value="Mycobact_MmpL"/>
</dbReference>
<feature type="transmembrane region" description="Helical" evidence="7">
    <location>
        <begin position="200"/>
        <end position="220"/>
    </location>
</feature>
<dbReference type="PANTHER" id="PTHR33406">
    <property type="entry name" value="MEMBRANE PROTEIN MJ1562-RELATED"/>
    <property type="match status" value="1"/>
</dbReference>
<evidence type="ECO:0000256" key="3">
    <source>
        <dbReference type="ARBA" id="ARBA00022475"/>
    </source>
</evidence>
<keyword evidence="10" id="KW-1185">Reference proteome</keyword>
<comment type="caution">
    <text evidence="9">The sequence shown here is derived from an EMBL/GenBank/DDBJ whole genome shotgun (WGS) entry which is preliminary data.</text>
</comment>
<dbReference type="EMBL" id="JBHUOF010000021">
    <property type="protein sequence ID" value="MFD2800986.1"/>
    <property type="molecule type" value="Genomic_DNA"/>
</dbReference>
<dbReference type="Proteomes" id="UP001597478">
    <property type="component" value="Unassembled WGS sequence"/>
</dbReference>
<proteinExistence type="inferred from homology"/>
<feature type="transmembrane region" description="Helical" evidence="7">
    <location>
        <begin position="305"/>
        <end position="329"/>
    </location>
</feature>
<feature type="transmembrane region" description="Helical" evidence="7">
    <location>
        <begin position="278"/>
        <end position="299"/>
    </location>
</feature>
<evidence type="ECO:0000313" key="9">
    <source>
        <dbReference type="EMBL" id="MFD2800986.1"/>
    </source>
</evidence>
<feature type="transmembrane region" description="Helical" evidence="7">
    <location>
        <begin position="507"/>
        <end position="524"/>
    </location>
</feature>
<evidence type="ECO:0000256" key="4">
    <source>
        <dbReference type="ARBA" id="ARBA00022692"/>
    </source>
</evidence>
<feature type="transmembrane region" description="Helical" evidence="7">
    <location>
        <begin position="574"/>
        <end position="597"/>
    </location>
</feature>
<keyword evidence="3" id="KW-1003">Cell membrane</keyword>
<comment type="similarity">
    <text evidence="2">Belongs to the resistance-nodulation-cell division (RND) (TC 2.A.6) family. MmpL subfamily.</text>
</comment>
<dbReference type="PROSITE" id="PS50156">
    <property type="entry name" value="SSD"/>
    <property type="match status" value="1"/>
</dbReference>
<evidence type="ECO:0000256" key="5">
    <source>
        <dbReference type="ARBA" id="ARBA00022989"/>
    </source>
</evidence>
<feature type="transmembrane region" description="Helical" evidence="7">
    <location>
        <begin position="643"/>
        <end position="662"/>
    </location>
</feature>
<evidence type="ECO:0000256" key="2">
    <source>
        <dbReference type="ARBA" id="ARBA00010157"/>
    </source>
</evidence>
<reference evidence="10" key="1">
    <citation type="journal article" date="2019" name="Int. J. Syst. Evol. Microbiol.">
        <title>The Global Catalogue of Microorganisms (GCM) 10K type strain sequencing project: providing services to taxonomists for standard genome sequencing and annotation.</title>
        <authorList>
            <consortium name="The Broad Institute Genomics Platform"/>
            <consortium name="The Broad Institute Genome Sequencing Center for Infectious Disease"/>
            <person name="Wu L."/>
            <person name="Ma J."/>
        </authorList>
    </citation>
    <scope>NUCLEOTIDE SEQUENCE [LARGE SCALE GENOMIC DNA]</scope>
    <source>
        <strain evidence="10">IBRC-M 10906</strain>
    </source>
</reference>
<feature type="transmembrane region" description="Helical" evidence="7">
    <location>
        <begin position="364"/>
        <end position="382"/>
    </location>
</feature>
<keyword evidence="5 7" id="KW-1133">Transmembrane helix</keyword>
<dbReference type="InterPro" id="IPR000731">
    <property type="entry name" value="SSD"/>
</dbReference>
<protein>
    <submittedName>
        <fullName evidence="9">MMPL family transporter</fullName>
    </submittedName>
</protein>
<evidence type="ECO:0000313" key="10">
    <source>
        <dbReference type="Proteomes" id="UP001597478"/>
    </source>
</evidence>
<evidence type="ECO:0000256" key="7">
    <source>
        <dbReference type="SAM" id="Phobius"/>
    </source>
</evidence>
<organism evidence="9 10">
    <name type="scientific">Prauserella oleivorans</name>
    <dbReference type="NCBI Taxonomy" id="1478153"/>
    <lineage>
        <taxon>Bacteria</taxon>
        <taxon>Bacillati</taxon>
        <taxon>Actinomycetota</taxon>
        <taxon>Actinomycetes</taxon>
        <taxon>Pseudonocardiales</taxon>
        <taxon>Pseudonocardiaceae</taxon>
        <taxon>Prauserella</taxon>
    </lineage>
</organism>
<accession>A0ABW5WBU0</accession>
<dbReference type="Pfam" id="PF03176">
    <property type="entry name" value="MMPL"/>
    <property type="match status" value="2"/>
</dbReference>
<evidence type="ECO:0000259" key="8">
    <source>
        <dbReference type="PROSITE" id="PS50156"/>
    </source>
</evidence>
<evidence type="ECO:0000256" key="1">
    <source>
        <dbReference type="ARBA" id="ARBA00004651"/>
    </source>
</evidence>